<keyword evidence="2" id="KW-0812">Transmembrane</keyword>
<evidence type="ECO:0000256" key="1">
    <source>
        <dbReference type="SAM" id="Coils"/>
    </source>
</evidence>
<keyword evidence="4" id="KW-1185">Reference proteome</keyword>
<organism evidence="3 4">
    <name type="scientific">Flavobacterium aciduliphilum</name>
    <dbReference type="NCBI Taxonomy" id="1101402"/>
    <lineage>
        <taxon>Bacteria</taxon>
        <taxon>Pseudomonadati</taxon>
        <taxon>Bacteroidota</taxon>
        <taxon>Flavobacteriia</taxon>
        <taxon>Flavobacteriales</taxon>
        <taxon>Flavobacteriaceae</taxon>
        <taxon>Flavobacterium</taxon>
    </lineage>
</organism>
<evidence type="ECO:0000256" key="2">
    <source>
        <dbReference type="SAM" id="Phobius"/>
    </source>
</evidence>
<dbReference type="RefSeq" id="WP_112112884.1">
    <property type="nucleotide sequence ID" value="NZ_QLSZ01000004.1"/>
</dbReference>
<reference evidence="3 4" key="1">
    <citation type="submission" date="2018-06" db="EMBL/GenBank/DDBJ databases">
        <title>Genomic Encyclopedia of Archaeal and Bacterial Type Strains, Phase II (KMG-II): from individual species to whole genera.</title>
        <authorList>
            <person name="Goeker M."/>
        </authorList>
    </citation>
    <scope>NUCLEOTIDE SEQUENCE [LARGE SCALE GENOMIC DNA]</scope>
    <source>
        <strain evidence="3 4">DSM 25663</strain>
    </source>
</reference>
<accession>A0A328YJD8</accession>
<dbReference type="AlphaFoldDB" id="A0A328YJD8"/>
<feature type="coiled-coil region" evidence="1">
    <location>
        <begin position="239"/>
        <end position="266"/>
    </location>
</feature>
<evidence type="ECO:0000313" key="3">
    <source>
        <dbReference type="EMBL" id="RAR72895.1"/>
    </source>
</evidence>
<dbReference type="OrthoDB" id="1452530at2"/>
<protein>
    <recommendedName>
        <fullName evidence="5">Subunit length determinant protein</fullName>
    </recommendedName>
</protein>
<keyword evidence="2" id="KW-1133">Transmembrane helix</keyword>
<sequence length="322" mass="37420">MNTEQQHNNISEEIDLGMLKRSISNAISKSILNTFLFFKKNIYKFLFLIVLGITLGVIADNYAKSYLSEVVVNTNFTSNDYLYSKVDLLNSQLNQTKKELPISNYKKFIKIEVEPIIDVYAFVNNQAVANNAQNSQNFEMLKLMSETGDINKIIKDQVTSKNYYYQKINIFSKSKVEEKDIKSVIQYLNRDTYFDSILHLNIKNIKERISKNDSTIKQINDLIQSYTISISRGNASVMFKNENSELNNLINQKNELIKRVEYDKENLITKNKIIRDNTIVYNQTNNRGISNKLKFILPLLFVLLFLCGNYIIYLNKKSKNIS</sequence>
<feature type="transmembrane region" description="Helical" evidence="2">
    <location>
        <begin position="295"/>
        <end position="313"/>
    </location>
</feature>
<keyword evidence="1" id="KW-0175">Coiled coil</keyword>
<comment type="caution">
    <text evidence="3">The sequence shown here is derived from an EMBL/GenBank/DDBJ whole genome shotgun (WGS) entry which is preliminary data.</text>
</comment>
<gene>
    <name evidence="3" type="ORF">CLV55_104156</name>
</gene>
<dbReference type="Proteomes" id="UP000248840">
    <property type="component" value="Unassembled WGS sequence"/>
</dbReference>
<dbReference type="EMBL" id="QLSZ01000004">
    <property type="protein sequence ID" value="RAR72895.1"/>
    <property type="molecule type" value="Genomic_DNA"/>
</dbReference>
<keyword evidence="2" id="KW-0472">Membrane</keyword>
<evidence type="ECO:0000313" key="4">
    <source>
        <dbReference type="Proteomes" id="UP000248840"/>
    </source>
</evidence>
<proteinExistence type="predicted"/>
<feature type="transmembrane region" description="Helical" evidence="2">
    <location>
        <begin position="42"/>
        <end position="59"/>
    </location>
</feature>
<name>A0A328YJD8_9FLAO</name>
<evidence type="ECO:0008006" key="5">
    <source>
        <dbReference type="Google" id="ProtNLM"/>
    </source>
</evidence>